<organism evidence="10 11">
    <name type="scientific">Phytophthora fragariae</name>
    <dbReference type="NCBI Taxonomy" id="53985"/>
    <lineage>
        <taxon>Eukaryota</taxon>
        <taxon>Sar</taxon>
        <taxon>Stramenopiles</taxon>
        <taxon>Oomycota</taxon>
        <taxon>Peronosporomycetes</taxon>
        <taxon>Peronosporales</taxon>
        <taxon>Peronosporaceae</taxon>
        <taxon>Phytophthora</taxon>
    </lineage>
</organism>
<dbReference type="GO" id="GO:0005694">
    <property type="term" value="C:chromosome"/>
    <property type="evidence" value="ECO:0007669"/>
    <property type="project" value="UniProtKB-SubCell"/>
</dbReference>
<keyword evidence="6" id="KW-0949">S-adenosyl-L-methionine</keyword>
<dbReference type="Proteomes" id="UP000460718">
    <property type="component" value="Unassembled WGS sequence"/>
</dbReference>
<dbReference type="EMBL" id="QXFW01005221">
    <property type="protein sequence ID" value="KAE8962735.1"/>
    <property type="molecule type" value="Genomic_DNA"/>
</dbReference>
<feature type="domain" description="SET" evidence="8">
    <location>
        <begin position="111"/>
        <end position="227"/>
    </location>
</feature>
<dbReference type="InterPro" id="IPR050777">
    <property type="entry name" value="SET2_Histone-Lys_MeTrsfase"/>
</dbReference>
<evidence type="ECO:0000259" key="9">
    <source>
        <dbReference type="PROSITE" id="PS51215"/>
    </source>
</evidence>
<dbReference type="SMART" id="SM00317">
    <property type="entry name" value="SET"/>
    <property type="match status" value="1"/>
</dbReference>
<protein>
    <recommendedName>
        <fullName evidence="12">SET domain-containing protein</fullName>
    </recommendedName>
</protein>
<dbReference type="PROSITE" id="PS51215">
    <property type="entry name" value="AWS"/>
    <property type="match status" value="1"/>
</dbReference>
<accession>A0A6A3H113</accession>
<evidence type="ECO:0000256" key="3">
    <source>
        <dbReference type="ARBA" id="ARBA00022454"/>
    </source>
</evidence>
<comment type="subcellular location">
    <subcellularLocation>
        <location evidence="2">Chromosome</location>
    </subcellularLocation>
    <subcellularLocation>
        <location evidence="1">Nucleus</location>
    </subcellularLocation>
</comment>
<evidence type="ECO:0008006" key="12">
    <source>
        <dbReference type="Google" id="ProtNLM"/>
    </source>
</evidence>
<evidence type="ECO:0000256" key="1">
    <source>
        <dbReference type="ARBA" id="ARBA00004123"/>
    </source>
</evidence>
<dbReference type="Gene3D" id="2.170.270.10">
    <property type="entry name" value="SET domain"/>
    <property type="match status" value="1"/>
</dbReference>
<evidence type="ECO:0000256" key="5">
    <source>
        <dbReference type="ARBA" id="ARBA00022679"/>
    </source>
</evidence>
<name>A0A6A3H113_9STRA</name>
<dbReference type="InterPro" id="IPR001214">
    <property type="entry name" value="SET_dom"/>
</dbReference>
<dbReference type="AlphaFoldDB" id="A0A6A3H113"/>
<evidence type="ECO:0000313" key="10">
    <source>
        <dbReference type="EMBL" id="KAE8962735.1"/>
    </source>
</evidence>
<evidence type="ECO:0000259" key="8">
    <source>
        <dbReference type="PROSITE" id="PS50280"/>
    </source>
</evidence>
<dbReference type="Pfam" id="PF00856">
    <property type="entry name" value="SET"/>
    <property type="match status" value="1"/>
</dbReference>
<comment type="caution">
    <text evidence="10">The sequence shown here is derived from an EMBL/GenBank/DDBJ whole genome shotgun (WGS) entry which is preliminary data.</text>
</comment>
<feature type="domain" description="AWS" evidence="9">
    <location>
        <begin position="59"/>
        <end position="109"/>
    </location>
</feature>
<sequence length="249" mass="28158">MKQLLLDAFLVRDEAATSRAEAREIQKQDDRYVLQAFAEYEDVEQNVYVARPRHRLKQGDIPYCKCKPLAGSSETCGASCENRVTQTECVRGHCTTKLKCGNQRMQDNYNSLLALRRVEGKGIGLFADSPIDNGDLVAQYVGEVITRQMYIDREKVATRISNRMYRLAVSSKEVIDARYLGGMARFANHSCNPNCEVQRWEVAGETCCAFFALKNITKDSEITISYGKIPDGNKAKDQEKCFCHARNCQ</sequence>
<proteinExistence type="predicted"/>
<dbReference type="PROSITE" id="PS50280">
    <property type="entry name" value="SET"/>
    <property type="match status" value="1"/>
</dbReference>
<dbReference type="GO" id="GO:0032259">
    <property type="term" value="P:methylation"/>
    <property type="evidence" value="ECO:0007669"/>
    <property type="project" value="UniProtKB-KW"/>
</dbReference>
<keyword evidence="4" id="KW-0489">Methyltransferase</keyword>
<dbReference type="GO" id="GO:0042054">
    <property type="term" value="F:histone methyltransferase activity"/>
    <property type="evidence" value="ECO:0007669"/>
    <property type="project" value="InterPro"/>
</dbReference>
<keyword evidence="7" id="KW-0539">Nucleus</keyword>
<dbReference type="PANTHER" id="PTHR22884">
    <property type="entry name" value="SET DOMAIN PROTEINS"/>
    <property type="match status" value="1"/>
</dbReference>
<evidence type="ECO:0000313" key="11">
    <source>
        <dbReference type="Proteomes" id="UP000460718"/>
    </source>
</evidence>
<keyword evidence="5" id="KW-0808">Transferase</keyword>
<evidence type="ECO:0000256" key="6">
    <source>
        <dbReference type="ARBA" id="ARBA00022691"/>
    </source>
</evidence>
<reference evidence="10 11" key="1">
    <citation type="submission" date="2018-09" db="EMBL/GenBank/DDBJ databases">
        <title>Genomic investigation of the strawberry pathogen Phytophthora fragariae indicates pathogenicity is determined by transcriptional variation in three key races.</title>
        <authorList>
            <person name="Adams T.M."/>
            <person name="Armitage A.D."/>
            <person name="Sobczyk M.K."/>
            <person name="Bates H.J."/>
            <person name="Dunwell J.M."/>
            <person name="Nellist C.F."/>
            <person name="Harrison R.J."/>
        </authorList>
    </citation>
    <scope>NUCLEOTIDE SEQUENCE [LARGE SCALE GENOMIC DNA]</scope>
    <source>
        <strain evidence="10 11">SCRP245</strain>
    </source>
</reference>
<evidence type="ECO:0000256" key="2">
    <source>
        <dbReference type="ARBA" id="ARBA00004286"/>
    </source>
</evidence>
<dbReference type="SUPFAM" id="SSF82199">
    <property type="entry name" value="SET domain"/>
    <property type="match status" value="1"/>
</dbReference>
<gene>
    <name evidence="10" type="ORF">PF011_g29273</name>
</gene>
<evidence type="ECO:0000256" key="4">
    <source>
        <dbReference type="ARBA" id="ARBA00022603"/>
    </source>
</evidence>
<keyword evidence="3" id="KW-0158">Chromosome</keyword>
<dbReference type="InterPro" id="IPR046341">
    <property type="entry name" value="SET_dom_sf"/>
</dbReference>
<dbReference type="GO" id="GO:0005634">
    <property type="term" value="C:nucleus"/>
    <property type="evidence" value="ECO:0007669"/>
    <property type="project" value="UniProtKB-SubCell"/>
</dbReference>
<dbReference type="Pfam" id="PF17907">
    <property type="entry name" value="AWS"/>
    <property type="match status" value="1"/>
</dbReference>
<evidence type="ECO:0000256" key="7">
    <source>
        <dbReference type="ARBA" id="ARBA00023242"/>
    </source>
</evidence>
<dbReference type="InterPro" id="IPR006560">
    <property type="entry name" value="AWS_dom"/>
</dbReference>